<feature type="region of interest" description="Disordered" evidence="1">
    <location>
        <begin position="115"/>
        <end position="151"/>
    </location>
</feature>
<protein>
    <submittedName>
        <fullName evidence="2">Uncharacterized protein</fullName>
    </submittedName>
</protein>
<reference evidence="2" key="1">
    <citation type="submission" date="2021-03" db="EMBL/GenBank/DDBJ databases">
        <title>Draft genome sequence of rust myrtle Austropuccinia psidii MF-1, a brazilian biotype.</title>
        <authorList>
            <person name="Quecine M.C."/>
            <person name="Pachon D.M.R."/>
            <person name="Bonatelli M.L."/>
            <person name="Correr F.H."/>
            <person name="Franceschini L.M."/>
            <person name="Leite T.F."/>
            <person name="Margarido G.R.A."/>
            <person name="Almeida C.A."/>
            <person name="Ferrarezi J.A."/>
            <person name="Labate C.A."/>
        </authorList>
    </citation>
    <scope>NUCLEOTIDE SEQUENCE</scope>
    <source>
        <strain evidence="2">MF-1</strain>
    </source>
</reference>
<evidence type="ECO:0000313" key="3">
    <source>
        <dbReference type="Proteomes" id="UP000765509"/>
    </source>
</evidence>
<dbReference type="EMBL" id="AVOT02051308">
    <property type="protein sequence ID" value="MBW0546322.1"/>
    <property type="molecule type" value="Genomic_DNA"/>
</dbReference>
<proteinExistence type="predicted"/>
<dbReference type="AlphaFoldDB" id="A0A9Q3FX69"/>
<organism evidence="2 3">
    <name type="scientific">Austropuccinia psidii MF-1</name>
    <dbReference type="NCBI Taxonomy" id="1389203"/>
    <lineage>
        <taxon>Eukaryota</taxon>
        <taxon>Fungi</taxon>
        <taxon>Dikarya</taxon>
        <taxon>Basidiomycota</taxon>
        <taxon>Pucciniomycotina</taxon>
        <taxon>Pucciniomycetes</taxon>
        <taxon>Pucciniales</taxon>
        <taxon>Sphaerophragmiaceae</taxon>
        <taxon>Austropuccinia</taxon>
    </lineage>
</organism>
<evidence type="ECO:0000256" key="1">
    <source>
        <dbReference type="SAM" id="MobiDB-lite"/>
    </source>
</evidence>
<gene>
    <name evidence="2" type="ORF">O181_086037</name>
</gene>
<comment type="caution">
    <text evidence="2">The sequence shown here is derived from an EMBL/GenBank/DDBJ whole genome shotgun (WGS) entry which is preliminary data.</text>
</comment>
<accession>A0A9Q3FX69</accession>
<evidence type="ECO:0000313" key="2">
    <source>
        <dbReference type="EMBL" id="MBW0546322.1"/>
    </source>
</evidence>
<dbReference type="Proteomes" id="UP000765509">
    <property type="component" value="Unassembled WGS sequence"/>
</dbReference>
<keyword evidence="3" id="KW-1185">Reference proteome</keyword>
<name>A0A9Q3FX69_9BASI</name>
<sequence>MAAAIQSGAKMGPIGHVMSFMANWPPWGFYGFYAIAPPNHHLWPQAISCHHWPSWPISTSPTPRPLSFMLGLGGSFYLLRGSGPPSHHHWPLANPFHYGGFGLNGLFGPFRPPTASTVRTDRGPRSVGQLGPFWPNPMRPKGASHLGPKPQLGPPEPILAMTSLDPKMTKSLLDTFLAINPVGPNFGHGPPWPLATTRGHQISSAKPSPQLKGNSFLSFMHSVPKIAGPNSTFPFQGP</sequence>